<name>A0A5C3QNF4_9AGAR</name>
<dbReference type="SUPFAM" id="SSF55729">
    <property type="entry name" value="Acyl-CoA N-acyltransferases (Nat)"/>
    <property type="match status" value="1"/>
</dbReference>
<dbReference type="PROSITE" id="PS51186">
    <property type="entry name" value="GNAT"/>
    <property type="match status" value="1"/>
</dbReference>
<dbReference type="EMBL" id="ML178821">
    <property type="protein sequence ID" value="TFL02888.1"/>
    <property type="molecule type" value="Genomic_DNA"/>
</dbReference>
<reference evidence="2 3" key="1">
    <citation type="journal article" date="2019" name="Nat. Ecol. Evol.">
        <title>Megaphylogeny resolves global patterns of mushroom evolution.</title>
        <authorList>
            <person name="Varga T."/>
            <person name="Krizsan K."/>
            <person name="Foldi C."/>
            <person name="Dima B."/>
            <person name="Sanchez-Garcia M."/>
            <person name="Sanchez-Ramirez S."/>
            <person name="Szollosi G.J."/>
            <person name="Szarkandi J.G."/>
            <person name="Papp V."/>
            <person name="Albert L."/>
            <person name="Andreopoulos W."/>
            <person name="Angelini C."/>
            <person name="Antonin V."/>
            <person name="Barry K.W."/>
            <person name="Bougher N.L."/>
            <person name="Buchanan P."/>
            <person name="Buyck B."/>
            <person name="Bense V."/>
            <person name="Catcheside P."/>
            <person name="Chovatia M."/>
            <person name="Cooper J."/>
            <person name="Damon W."/>
            <person name="Desjardin D."/>
            <person name="Finy P."/>
            <person name="Geml J."/>
            <person name="Haridas S."/>
            <person name="Hughes K."/>
            <person name="Justo A."/>
            <person name="Karasinski D."/>
            <person name="Kautmanova I."/>
            <person name="Kiss B."/>
            <person name="Kocsube S."/>
            <person name="Kotiranta H."/>
            <person name="LaButti K.M."/>
            <person name="Lechner B.E."/>
            <person name="Liimatainen K."/>
            <person name="Lipzen A."/>
            <person name="Lukacs Z."/>
            <person name="Mihaltcheva S."/>
            <person name="Morgado L.N."/>
            <person name="Niskanen T."/>
            <person name="Noordeloos M.E."/>
            <person name="Ohm R.A."/>
            <person name="Ortiz-Santana B."/>
            <person name="Ovrebo C."/>
            <person name="Racz N."/>
            <person name="Riley R."/>
            <person name="Savchenko A."/>
            <person name="Shiryaev A."/>
            <person name="Soop K."/>
            <person name="Spirin V."/>
            <person name="Szebenyi C."/>
            <person name="Tomsovsky M."/>
            <person name="Tulloss R.E."/>
            <person name="Uehling J."/>
            <person name="Grigoriev I.V."/>
            <person name="Vagvolgyi C."/>
            <person name="Papp T."/>
            <person name="Martin F.M."/>
            <person name="Miettinen O."/>
            <person name="Hibbett D.S."/>
            <person name="Nagy L.G."/>
        </authorList>
    </citation>
    <scope>NUCLEOTIDE SEQUENCE [LARGE SCALE GENOMIC DNA]</scope>
    <source>
        <strain evidence="2 3">CBS 309.79</strain>
    </source>
</reference>
<keyword evidence="3" id="KW-1185">Reference proteome</keyword>
<dbReference type="Gene3D" id="3.40.630.30">
    <property type="match status" value="1"/>
</dbReference>
<organism evidence="2 3">
    <name type="scientific">Pterulicium gracile</name>
    <dbReference type="NCBI Taxonomy" id="1884261"/>
    <lineage>
        <taxon>Eukaryota</taxon>
        <taxon>Fungi</taxon>
        <taxon>Dikarya</taxon>
        <taxon>Basidiomycota</taxon>
        <taxon>Agaricomycotina</taxon>
        <taxon>Agaricomycetes</taxon>
        <taxon>Agaricomycetidae</taxon>
        <taxon>Agaricales</taxon>
        <taxon>Pleurotineae</taxon>
        <taxon>Pterulaceae</taxon>
        <taxon>Pterulicium</taxon>
    </lineage>
</organism>
<feature type="domain" description="N-acetyltransferase" evidence="1">
    <location>
        <begin position="176"/>
        <end position="325"/>
    </location>
</feature>
<dbReference type="InterPro" id="IPR016181">
    <property type="entry name" value="Acyl_CoA_acyltransferase"/>
</dbReference>
<evidence type="ECO:0000259" key="1">
    <source>
        <dbReference type="PROSITE" id="PS51186"/>
    </source>
</evidence>
<dbReference type="Proteomes" id="UP000305067">
    <property type="component" value="Unassembled WGS sequence"/>
</dbReference>
<evidence type="ECO:0000313" key="3">
    <source>
        <dbReference type="Proteomes" id="UP000305067"/>
    </source>
</evidence>
<sequence>MPTRPCLSTVVYTSASTLPPNVWEAFSSNPRSSNIMYAHALKTYQQELAGAPAIQGQYWIVCSVNNHIELVLSCTENFLDSYPVFIFSTRPHSELTPKYIHPLVHSLALTLLDTVPTHRVYSVFAPEPITNIFVALWSELTGISPEQTPYYAAHLTYCTRATLSDRRQTICSNAIFDLRLAEREDEREVAELCFGFAAESEPFTLTPQEAWEEAAMMIQNKLVWVHRILEGGVSSIASIACVTRTTDTVAAITKVYTNPKFRRRGCAERLTRRVARHLLKTKESVILYVAHDNPAASKVYHRVGFLGLAAKSPVMDGVDKWLEVGFDRSRVELGHW</sequence>
<proteinExistence type="predicted"/>
<dbReference type="InterPro" id="IPR000182">
    <property type="entry name" value="GNAT_dom"/>
</dbReference>
<accession>A0A5C3QNF4</accession>
<gene>
    <name evidence="2" type="ORF">BDV98DRAFT_564993</name>
</gene>
<protein>
    <recommendedName>
        <fullName evidence="1">N-acetyltransferase domain-containing protein</fullName>
    </recommendedName>
</protein>
<dbReference type="GO" id="GO:0016747">
    <property type="term" value="F:acyltransferase activity, transferring groups other than amino-acyl groups"/>
    <property type="evidence" value="ECO:0007669"/>
    <property type="project" value="InterPro"/>
</dbReference>
<dbReference type="OrthoDB" id="5372118at2759"/>
<dbReference type="InterPro" id="IPR013653">
    <property type="entry name" value="GCN5-like_dom"/>
</dbReference>
<dbReference type="Pfam" id="PF08445">
    <property type="entry name" value="FR47"/>
    <property type="match status" value="1"/>
</dbReference>
<dbReference type="AlphaFoldDB" id="A0A5C3QNF4"/>
<evidence type="ECO:0000313" key="2">
    <source>
        <dbReference type="EMBL" id="TFL02888.1"/>
    </source>
</evidence>